<evidence type="ECO:0000313" key="1">
    <source>
        <dbReference type="EMBL" id="QDV32003.1"/>
    </source>
</evidence>
<keyword evidence="2" id="KW-1185">Reference proteome</keyword>
<dbReference type="KEGG" id="peh:Spb1_39510"/>
<dbReference type="RefSeq" id="WP_145303844.1">
    <property type="nucleotide sequence ID" value="NZ_CP036299.1"/>
</dbReference>
<evidence type="ECO:0000313" key="2">
    <source>
        <dbReference type="Proteomes" id="UP000315349"/>
    </source>
</evidence>
<dbReference type="Proteomes" id="UP000315349">
    <property type="component" value="Chromosome"/>
</dbReference>
<dbReference type="InterPro" id="IPR032675">
    <property type="entry name" value="LRR_dom_sf"/>
</dbReference>
<name>A0A518GTT6_9PLAN</name>
<dbReference type="OrthoDB" id="9157385at2"/>
<protein>
    <recommendedName>
        <fullName evidence="3">Leucine Rich repeats (2 copies)</fullName>
    </recommendedName>
</protein>
<proteinExistence type="predicted"/>
<sequence>MSIELKESGFYEWHDNWEKVPAVGVESQRVDECLAHYHRHGFRGLFGHPSFGFTQDNLDFLAHATNARWLWFWDISLRNADPIYELTGLEYLGIHPKRPGIDFSRFKILSTVINHWIKADRGISASTITEYHLWHYKPTSKSFAGLEIPAGVERLELYWANPMTLAGLPVMTKLKVLQIHRCRNLQDLSELPRIAPNLKKLLTTTSSKIDATEGVLNHPKLKEALIDGKCVVGSGG</sequence>
<reference evidence="1 2" key="1">
    <citation type="submission" date="2019-02" db="EMBL/GenBank/DDBJ databases">
        <title>Deep-cultivation of Planctomycetes and their phenomic and genomic characterization uncovers novel biology.</title>
        <authorList>
            <person name="Wiegand S."/>
            <person name="Jogler M."/>
            <person name="Boedeker C."/>
            <person name="Pinto D."/>
            <person name="Vollmers J."/>
            <person name="Rivas-Marin E."/>
            <person name="Kohn T."/>
            <person name="Peeters S.H."/>
            <person name="Heuer A."/>
            <person name="Rast P."/>
            <person name="Oberbeckmann S."/>
            <person name="Bunk B."/>
            <person name="Jeske O."/>
            <person name="Meyerdierks A."/>
            <person name="Storesund J.E."/>
            <person name="Kallscheuer N."/>
            <person name="Luecker S."/>
            <person name="Lage O.M."/>
            <person name="Pohl T."/>
            <person name="Merkel B.J."/>
            <person name="Hornburger P."/>
            <person name="Mueller R.-W."/>
            <person name="Bruemmer F."/>
            <person name="Labrenz M."/>
            <person name="Spormann A.M."/>
            <person name="Op den Camp H."/>
            <person name="Overmann J."/>
            <person name="Amann R."/>
            <person name="Jetten M.S.M."/>
            <person name="Mascher T."/>
            <person name="Medema M.H."/>
            <person name="Devos D.P."/>
            <person name="Kaster A.-K."/>
            <person name="Ovreas L."/>
            <person name="Rohde M."/>
            <person name="Galperin M.Y."/>
            <person name="Jogler C."/>
        </authorList>
    </citation>
    <scope>NUCLEOTIDE SEQUENCE [LARGE SCALE GENOMIC DNA]</scope>
    <source>
        <strain evidence="1 2">Spb1</strain>
    </source>
</reference>
<evidence type="ECO:0008006" key="3">
    <source>
        <dbReference type="Google" id="ProtNLM"/>
    </source>
</evidence>
<gene>
    <name evidence="1" type="ORF">Spb1_39510</name>
</gene>
<accession>A0A518GTT6</accession>
<organism evidence="1 2">
    <name type="scientific">Planctopirus ephydatiae</name>
    <dbReference type="NCBI Taxonomy" id="2528019"/>
    <lineage>
        <taxon>Bacteria</taxon>
        <taxon>Pseudomonadati</taxon>
        <taxon>Planctomycetota</taxon>
        <taxon>Planctomycetia</taxon>
        <taxon>Planctomycetales</taxon>
        <taxon>Planctomycetaceae</taxon>
        <taxon>Planctopirus</taxon>
    </lineage>
</organism>
<dbReference type="AlphaFoldDB" id="A0A518GTT6"/>
<dbReference type="EMBL" id="CP036299">
    <property type="protein sequence ID" value="QDV32003.1"/>
    <property type="molecule type" value="Genomic_DNA"/>
</dbReference>
<dbReference type="Gene3D" id="3.80.10.10">
    <property type="entry name" value="Ribonuclease Inhibitor"/>
    <property type="match status" value="1"/>
</dbReference>